<organism evidence="2 3">
    <name type="scientific">Deinococcus roseus</name>
    <dbReference type="NCBI Taxonomy" id="392414"/>
    <lineage>
        <taxon>Bacteria</taxon>
        <taxon>Thermotogati</taxon>
        <taxon>Deinococcota</taxon>
        <taxon>Deinococci</taxon>
        <taxon>Deinococcales</taxon>
        <taxon>Deinococcaceae</taxon>
        <taxon>Deinococcus</taxon>
    </lineage>
</organism>
<proteinExistence type="predicted"/>
<feature type="region of interest" description="Disordered" evidence="1">
    <location>
        <begin position="1"/>
        <end position="25"/>
    </location>
</feature>
<dbReference type="RefSeq" id="WP_189002310.1">
    <property type="nucleotide sequence ID" value="NZ_BMOD01000005.1"/>
</dbReference>
<gene>
    <name evidence="2" type="ORF">GCM10008938_17550</name>
</gene>
<evidence type="ECO:0000256" key="1">
    <source>
        <dbReference type="SAM" id="MobiDB-lite"/>
    </source>
</evidence>
<evidence type="ECO:0000313" key="3">
    <source>
        <dbReference type="Proteomes" id="UP000632222"/>
    </source>
</evidence>
<keyword evidence="3" id="KW-1185">Reference proteome</keyword>
<evidence type="ECO:0000313" key="2">
    <source>
        <dbReference type="EMBL" id="GGJ31878.1"/>
    </source>
</evidence>
<dbReference type="EMBL" id="BMOD01000005">
    <property type="protein sequence ID" value="GGJ31878.1"/>
    <property type="molecule type" value="Genomic_DNA"/>
</dbReference>
<sequence>MAISTTTADTLPGIQTSSTTTAVAPNPENLNVHSGSFSLFGPLSIHYTLDLQTLSFSASLVAFGVQVAEGDLSVLHPTLALSGNYHIAKWDLNLALDESNKKLDLSGDACLDAVGCKTFDITLLKW</sequence>
<comment type="caution">
    <text evidence="2">The sequence shown here is derived from an EMBL/GenBank/DDBJ whole genome shotgun (WGS) entry which is preliminary data.</text>
</comment>
<accession>A0ABQ2CY28</accession>
<reference evidence="3" key="1">
    <citation type="journal article" date="2019" name="Int. J. Syst. Evol. Microbiol.">
        <title>The Global Catalogue of Microorganisms (GCM) 10K type strain sequencing project: providing services to taxonomists for standard genome sequencing and annotation.</title>
        <authorList>
            <consortium name="The Broad Institute Genomics Platform"/>
            <consortium name="The Broad Institute Genome Sequencing Center for Infectious Disease"/>
            <person name="Wu L."/>
            <person name="Ma J."/>
        </authorList>
    </citation>
    <scope>NUCLEOTIDE SEQUENCE [LARGE SCALE GENOMIC DNA]</scope>
    <source>
        <strain evidence="3">JCM 14370</strain>
    </source>
</reference>
<name>A0ABQ2CY28_9DEIO</name>
<protein>
    <submittedName>
        <fullName evidence="2">Uncharacterized protein</fullName>
    </submittedName>
</protein>
<dbReference type="Proteomes" id="UP000632222">
    <property type="component" value="Unassembled WGS sequence"/>
</dbReference>